<evidence type="ECO:0000313" key="3">
    <source>
        <dbReference type="Proteomes" id="UP000264883"/>
    </source>
</evidence>
<dbReference type="Gene3D" id="2.30.110.10">
    <property type="entry name" value="Electron Transport, Fmn-binding Protein, Chain A"/>
    <property type="match status" value="1"/>
</dbReference>
<dbReference type="InterPro" id="IPR055196">
    <property type="entry name" value="Putative_PNPOx_2"/>
</dbReference>
<protein>
    <submittedName>
        <fullName evidence="2">Pyridoxamine 5-phosphate oxidase</fullName>
    </submittedName>
</protein>
<feature type="domain" description="Pyridoxamine 5'-phosphate oxidase-like" evidence="1">
    <location>
        <begin position="11"/>
        <end position="137"/>
    </location>
</feature>
<sequence length="142" mass="16461">MDNLKEYYRILDETNRIALATSIDNFPNVRAVNFCYKKDKEGTIFFASFRGSEKTFEFIHNNNVAFTTVPLSAESSEHIRVKRAIVKKSNLSIYDLKDEFIKKHPDYKEIIEVAGERLDLYEISFKDALLILDLGKKAVVNF</sequence>
<gene>
    <name evidence="2" type="ORF">BEN51_04615</name>
</gene>
<dbReference type="Pfam" id="PF22696">
    <property type="entry name" value="Putative_PNPOx_2"/>
    <property type="match status" value="1"/>
</dbReference>
<accession>A0A343JB73</accession>
<dbReference type="KEGG" id="cia:BEN51_04615"/>
<dbReference type="AlphaFoldDB" id="A0A343JB73"/>
<dbReference type="RefSeq" id="WP_119864914.1">
    <property type="nucleotide sequence ID" value="NZ_CP016786.1"/>
</dbReference>
<dbReference type="InterPro" id="IPR012349">
    <property type="entry name" value="Split_barrel_FMN-bd"/>
</dbReference>
<organism evidence="2 3">
    <name type="scientific">Clostridium isatidis</name>
    <dbReference type="NCBI Taxonomy" id="182773"/>
    <lineage>
        <taxon>Bacteria</taxon>
        <taxon>Bacillati</taxon>
        <taxon>Bacillota</taxon>
        <taxon>Clostridia</taxon>
        <taxon>Eubacteriales</taxon>
        <taxon>Clostridiaceae</taxon>
        <taxon>Clostridium</taxon>
    </lineage>
</organism>
<keyword evidence="3" id="KW-1185">Reference proteome</keyword>
<dbReference type="SUPFAM" id="SSF50475">
    <property type="entry name" value="FMN-binding split barrel"/>
    <property type="match status" value="1"/>
</dbReference>
<reference evidence="2 3" key="1">
    <citation type="submission" date="2016-08" db="EMBL/GenBank/DDBJ databases">
        <title>Complete Genome Sequence Of The Indigo Reducing Clostridium isatidis DSM15098.</title>
        <authorList>
            <person name="Little G.T."/>
            <person name="Minton N.P."/>
        </authorList>
    </citation>
    <scope>NUCLEOTIDE SEQUENCE [LARGE SCALE GENOMIC DNA]</scope>
    <source>
        <strain evidence="2 3">DSM 15098</strain>
    </source>
</reference>
<dbReference type="OrthoDB" id="2146997at2"/>
<dbReference type="EMBL" id="CP016786">
    <property type="protein sequence ID" value="ASW42781.1"/>
    <property type="molecule type" value="Genomic_DNA"/>
</dbReference>
<evidence type="ECO:0000259" key="1">
    <source>
        <dbReference type="Pfam" id="PF22696"/>
    </source>
</evidence>
<dbReference type="Proteomes" id="UP000264883">
    <property type="component" value="Chromosome"/>
</dbReference>
<evidence type="ECO:0000313" key="2">
    <source>
        <dbReference type="EMBL" id="ASW42781.1"/>
    </source>
</evidence>
<proteinExistence type="predicted"/>
<name>A0A343JB73_9CLOT</name>